<comment type="caution">
    <text evidence="10">The sequence shown here is derived from an EMBL/GenBank/DDBJ whole genome shotgun (WGS) entry which is preliminary data.</text>
</comment>
<evidence type="ECO:0000256" key="7">
    <source>
        <dbReference type="RuleBase" id="RU363032"/>
    </source>
</evidence>
<evidence type="ECO:0000313" key="11">
    <source>
        <dbReference type="Proteomes" id="UP000077381"/>
    </source>
</evidence>
<dbReference type="Gene3D" id="1.10.3720.10">
    <property type="entry name" value="MetI-like"/>
    <property type="match status" value="1"/>
</dbReference>
<dbReference type="PROSITE" id="PS50928">
    <property type="entry name" value="ABC_TM1"/>
    <property type="match status" value="1"/>
</dbReference>
<reference evidence="10 11" key="1">
    <citation type="submission" date="2015-12" db="EMBL/GenBank/DDBJ databases">
        <title>Genome sequence of Streptomyces sp. G25.</title>
        <authorList>
            <person name="Poehlein A."/>
            <person name="Roettig A."/>
            <person name="Hiessl S."/>
            <person name="Hauschild P."/>
            <person name="Schauer J."/>
            <person name="Madkour M.H."/>
            <person name="Al-Ansari A.M."/>
            <person name="Almakishah N.H."/>
            <person name="Steinbuechel A."/>
            <person name="Daniel R."/>
        </authorList>
    </citation>
    <scope>NUCLEOTIDE SEQUENCE [LARGE SCALE GENOMIC DNA]</scope>
    <source>
        <strain evidence="11">G25(2015)</strain>
    </source>
</reference>
<comment type="subcellular location">
    <subcellularLocation>
        <location evidence="1 7">Cell membrane</location>
        <topology evidence="1 7">Multi-pass membrane protein</topology>
    </subcellularLocation>
</comment>
<keyword evidence="4 7" id="KW-0812">Transmembrane</keyword>
<dbReference type="InterPro" id="IPR035906">
    <property type="entry name" value="MetI-like_sf"/>
</dbReference>
<feature type="transmembrane region" description="Helical" evidence="7">
    <location>
        <begin position="145"/>
        <end position="168"/>
    </location>
</feature>
<gene>
    <name evidence="10" type="primary">ugpA_2</name>
    <name evidence="10" type="ORF">STSP_31830</name>
</gene>
<dbReference type="PANTHER" id="PTHR30193">
    <property type="entry name" value="ABC TRANSPORTER PERMEASE PROTEIN"/>
    <property type="match status" value="1"/>
</dbReference>
<evidence type="ECO:0000259" key="9">
    <source>
        <dbReference type="PROSITE" id="PS50928"/>
    </source>
</evidence>
<evidence type="ECO:0000313" key="10">
    <source>
        <dbReference type="EMBL" id="OAH13505.1"/>
    </source>
</evidence>
<feature type="transmembrane region" description="Helical" evidence="7">
    <location>
        <begin position="109"/>
        <end position="133"/>
    </location>
</feature>
<dbReference type="InterPro" id="IPR051393">
    <property type="entry name" value="ABC_transporter_permease"/>
</dbReference>
<feature type="transmembrane region" description="Helical" evidence="7">
    <location>
        <begin position="250"/>
        <end position="270"/>
    </location>
</feature>
<evidence type="ECO:0000256" key="6">
    <source>
        <dbReference type="ARBA" id="ARBA00023136"/>
    </source>
</evidence>
<feature type="transmembrane region" description="Helical" evidence="7">
    <location>
        <begin position="302"/>
        <end position="326"/>
    </location>
</feature>
<dbReference type="EMBL" id="LOHS01000076">
    <property type="protein sequence ID" value="OAH13505.1"/>
    <property type="molecule type" value="Genomic_DNA"/>
</dbReference>
<keyword evidence="11" id="KW-1185">Reference proteome</keyword>
<feature type="region of interest" description="Disordered" evidence="8">
    <location>
        <begin position="1"/>
        <end position="39"/>
    </location>
</feature>
<feature type="transmembrane region" description="Helical" evidence="7">
    <location>
        <begin position="50"/>
        <end position="80"/>
    </location>
</feature>
<dbReference type="GO" id="GO:0005886">
    <property type="term" value="C:plasma membrane"/>
    <property type="evidence" value="ECO:0007669"/>
    <property type="project" value="UniProtKB-SubCell"/>
</dbReference>
<dbReference type="CDD" id="cd06261">
    <property type="entry name" value="TM_PBP2"/>
    <property type="match status" value="1"/>
</dbReference>
<dbReference type="InterPro" id="IPR000515">
    <property type="entry name" value="MetI-like"/>
</dbReference>
<keyword evidence="3" id="KW-1003">Cell membrane</keyword>
<organism evidence="10 11">
    <name type="scientific">Streptomyces jeddahensis</name>
    <dbReference type="NCBI Taxonomy" id="1716141"/>
    <lineage>
        <taxon>Bacteria</taxon>
        <taxon>Bacillati</taxon>
        <taxon>Actinomycetota</taxon>
        <taxon>Actinomycetes</taxon>
        <taxon>Kitasatosporales</taxon>
        <taxon>Streptomycetaceae</taxon>
        <taxon>Streptomyces</taxon>
    </lineage>
</organism>
<keyword evidence="5 7" id="KW-1133">Transmembrane helix</keyword>
<dbReference type="PATRIC" id="fig|1716141.3.peg.3346"/>
<name>A0A177HRI2_9ACTN</name>
<accession>A0A177HRI2</accession>
<evidence type="ECO:0000256" key="4">
    <source>
        <dbReference type="ARBA" id="ARBA00022692"/>
    </source>
</evidence>
<dbReference type="PANTHER" id="PTHR30193:SF37">
    <property type="entry name" value="INNER MEMBRANE ABC TRANSPORTER PERMEASE PROTEIN YCJO"/>
    <property type="match status" value="1"/>
</dbReference>
<evidence type="ECO:0000256" key="2">
    <source>
        <dbReference type="ARBA" id="ARBA00022448"/>
    </source>
</evidence>
<evidence type="ECO:0000256" key="1">
    <source>
        <dbReference type="ARBA" id="ARBA00004651"/>
    </source>
</evidence>
<dbReference type="GO" id="GO:0055085">
    <property type="term" value="P:transmembrane transport"/>
    <property type="evidence" value="ECO:0007669"/>
    <property type="project" value="InterPro"/>
</dbReference>
<dbReference type="Pfam" id="PF00528">
    <property type="entry name" value="BPD_transp_1"/>
    <property type="match status" value="1"/>
</dbReference>
<evidence type="ECO:0000256" key="8">
    <source>
        <dbReference type="SAM" id="MobiDB-lite"/>
    </source>
</evidence>
<evidence type="ECO:0000256" key="3">
    <source>
        <dbReference type="ARBA" id="ARBA00022475"/>
    </source>
</evidence>
<proteinExistence type="inferred from homology"/>
<evidence type="ECO:0000256" key="5">
    <source>
        <dbReference type="ARBA" id="ARBA00022989"/>
    </source>
</evidence>
<dbReference type="SUPFAM" id="SSF161098">
    <property type="entry name" value="MetI-like"/>
    <property type="match status" value="1"/>
</dbReference>
<sequence length="334" mass="36197">MSQASQAVRNRGRASAPSGARSGRPPEQQEDQSASLRRRAQNRRARRETLFGYAMVASALVVVVVFTVAPILASFVLALFKWDAISSPEFVGLDNFDALLSDESVTHSLLVTSGLAVIIVFLQVALGLGLALLVAQRASKIVQHLFRAAFFLPMLASAASISIVMAYVFNDQFGVINYYLDLLHLPEVSWLSSTGGATATIVLVAVWQQLGFTFILFVAALGSVPGDVLEAAQIDGASPARMFWRIKLPLISPTVLFASTVGLINTMQLFDQPYVMTKGGPGESTYTTVLLVYQTAFQNLQFGYASAISVVLFAVLLIITAVQFTVSRKWVFYS</sequence>
<keyword evidence="2 7" id="KW-0813">Transport</keyword>
<comment type="similarity">
    <text evidence="7">Belongs to the binding-protein-dependent transport system permease family.</text>
</comment>
<feature type="domain" description="ABC transmembrane type-1" evidence="9">
    <location>
        <begin position="109"/>
        <end position="323"/>
    </location>
</feature>
<keyword evidence="6 7" id="KW-0472">Membrane</keyword>
<dbReference type="STRING" id="1716141.STSP_31830"/>
<dbReference type="AlphaFoldDB" id="A0A177HRI2"/>
<protein>
    <submittedName>
        <fullName evidence="10">sn-glycerol-3-phosphate transport system permease protein UgpA</fullName>
    </submittedName>
</protein>
<dbReference type="Proteomes" id="UP000077381">
    <property type="component" value="Unassembled WGS sequence"/>
</dbReference>